<accession>A0ABD0JBH9</accession>
<evidence type="ECO:0000313" key="1">
    <source>
        <dbReference type="EMBL" id="KAK7467853.1"/>
    </source>
</evidence>
<dbReference type="Proteomes" id="UP001519460">
    <property type="component" value="Unassembled WGS sequence"/>
</dbReference>
<proteinExistence type="predicted"/>
<dbReference type="AlphaFoldDB" id="A0ABD0JBH9"/>
<gene>
    <name evidence="1" type="ORF">BaRGS_00036924</name>
</gene>
<name>A0ABD0JBH9_9CAEN</name>
<dbReference type="EMBL" id="JACVVK020000536">
    <property type="protein sequence ID" value="KAK7467853.1"/>
    <property type="molecule type" value="Genomic_DNA"/>
</dbReference>
<evidence type="ECO:0000313" key="2">
    <source>
        <dbReference type="Proteomes" id="UP001519460"/>
    </source>
</evidence>
<organism evidence="1 2">
    <name type="scientific">Batillaria attramentaria</name>
    <dbReference type="NCBI Taxonomy" id="370345"/>
    <lineage>
        <taxon>Eukaryota</taxon>
        <taxon>Metazoa</taxon>
        <taxon>Spiralia</taxon>
        <taxon>Lophotrochozoa</taxon>
        <taxon>Mollusca</taxon>
        <taxon>Gastropoda</taxon>
        <taxon>Caenogastropoda</taxon>
        <taxon>Sorbeoconcha</taxon>
        <taxon>Cerithioidea</taxon>
        <taxon>Batillariidae</taxon>
        <taxon>Batillaria</taxon>
    </lineage>
</organism>
<sequence length="97" mass="11079">MKTSQNSATWQRGYISTLVDYNEQRSRETDTHLQHQLILYGNLFGISISKTNQPKPKTTKNIELSMPAHLIIMTIQLVTACKSVDNLNMKHLIVSSY</sequence>
<keyword evidence="2" id="KW-1185">Reference proteome</keyword>
<protein>
    <submittedName>
        <fullName evidence="1">Uncharacterized protein</fullName>
    </submittedName>
</protein>
<reference evidence="1 2" key="1">
    <citation type="journal article" date="2023" name="Sci. Data">
        <title>Genome assembly of the Korean intertidal mud-creeper Batillaria attramentaria.</title>
        <authorList>
            <person name="Patra A.K."/>
            <person name="Ho P.T."/>
            <person name="Jun S."/>
            <person name="Lee S.J."/>
            <person name="Kim Y."/>
            <person name="Won Y.J."/>
        </authorList>
    </citation>
    <scope>NUCLEOTIDE SEQUENCE [LARGE SCALE GENOMIC DNA]</scope>
    <source>
        <strain evidence="1">Wonlab-2016</strain>
    </source>
</reference>
<comment type="caution">
    <text evidence="1">The sequence shown here is derived from an EMBL/GenBank/DDBJ whole genome shotgun (WGS) entry which is preliminary data.</text>
</comment>